<evidence type="ECO:0000256" key="5">
    <source>
        <dbReference type="ARBA" id="ARBA00022448"/>
    </source>
</evidence>
<feature type="domain" description="Solute-binding protein family 5" evidence="9">
    <location>
        <begin position="107"/>
        <end position="466"/>
    </location>
</feature>
<accession>A0ABR7NUT5</accession>
<dbReference type="Gene3D" id="3.40.190.10">
    <property type="entry name" value="Periplasmic binding protein-like II"/>
    <property type="match status" value="1"/>
</dbReference>
<dbReference type="Proteomes" id="UP000647491">
    <property type="component" value="Unassembled WGS sequence"/>
</dbReference>
<dbReference type="EMBL" id="JACRTJ010000025">
    <property type="protein sequence ID" value="MBC8599864.1"/>
    <property type="molecule type" value="Genomic_DNA"/>
</dbReference>
<protein>
    <recommendedName>
        <fullName evidence="4">Glutathione-binding protein GsiB</fullName>
    </recommendedName>
</protein>
<comment type="similarity">
    <text evidence="3">Belongs to the bacterial solute-binding protein 5 family.</text>
</comment>
<keyword evidence="7" id="KW-0574">Periplasm</keyword>
<dbReference type="InterPro" id="IPR000914">
    <property type="entry name" value="SBP_5_dom"/>
</dbReference>
<dbReference type="RefSeq" id="WP_158356948.1">
    <property type="nucleotide sequence ID" value="NZ_JACRTJ010000025.1"/>
</dbReference>
<dbReference type="SUPFAM" id="SSF53850">
    <property type="entry name" value="Periplasmic binding protein-like II"/>
    <property type="match status" value="1"/>
</dbReference>
<dbReference type="InterPro" id="IPR030678">
    <property type="entry name" value="Peptide/Ni-bd"/>
</dbReference>
<name>A0ABR7NUT5_9FIRM</name>
<keyword evidence="5" id="KW-0813">Transport</keyword>
<evidence type="ECO:0000256" key="7">
    <source>
        <dbReference type="ARBA" id="ARBA00022764"/>
    </source>
</evidence>
<dbReference type="Gene3D" id="3.10.105.10">
    <property type="entry name" value="Dipeptide-binding Protein, Domain 3"/>
    <property type="match status" value="1"/>
</dbReference>
<evidence type="ECO:0000313" key="10">
    <source>
        <dbReference type="EMBL" id="MBC8599864.1"/>
    </source>
</evidence>
<evidence type="ECO:0000256" key="8">
    <source>
        <dbReference type="SAM" id="SignalP"/>
    </source>
</evidence>
<comment type="subcellular location">
    <subcellularLocation>
        <location evidence="2">Periplasm</location>
    </subcellularLocation>
</comment>
<dbReference type="Pfam" id="PF00496">
    <property type="entry name" value="SBP_bac_5"/>
    <property type="match status" value="1"/>
</dbReference>
<comment type="function">
    <text evidence="1">Part of the ABC transporter complex GsiABCD involved in glutathione import. Binds glutathione.</text>
</comment>
<proteinExistence type="inferred from homology"/>
<evidence type="ECO:0000313" key="11">
    <source>
        <dbReference type="Proteomes" id="UP000647491"/>
    </source>
</evidence>
<evidence type="ECO:0000259" key="9">
    <source>
        <dbReference type="Pfam" id="PF00496"/>
    </source>
</evidence>
<evidence type="ECO:0000256" key="2">
    <source>
        <dbReference type="ARBA" id="ARBA00004418"/>
    </source>
</evidence>
<keyword evidence="6 8" id="KW-0732">Signal</keyword>
<gene>
    <name evidence="10" type="ORF">H8708_11620</name>
</gene>
<keyword evidence="11" id="KW-1185">Reference proteome</keyword>
<dbReference type="Gene3D" id="3.90.76.10">
    <property type="entry name" value="Dipeptide-binding Protein, Domain 1"/>
    <property type="match status" value="1"/>
</dbReference>
<evidence type="ECO:0000256" key="3">
    <source>
        <dbReference type="ARBA" id="ARBA00005695"/>
    </source>
</evidence>
<dbReference type="InterPro" id="IPR039424">
    <property type="entry name" value="SBP_5"/>
</dbReference>
<comment type="caution">
    <text evidence="10">The sequence shown here is derived from an EMBL/GenBank/DDBJ whole genome shotgun (WGS) entry which is preliminary data.</text>
</comment>
<dbReference type="PIRSF" id="PIRSF002741">
    <property type="entry name" value="MppA"/>
    <property type="match status" value="1"/>
</dbReference>
<feature type="chain" id="PRO_5046814705" description="Glutathione-binding protein GsiB" evidence="8">
    <location>
        <begin position="20"/>
        <end position="553"/>
    </location>
</feature>
<sequence length="553" mass="60962">MRKKIVSIALAGAMVLSLAACGGGDKAAESTTAQAAGETTTADAAAVKESKAAKQEASTAKSPDNDIVIALQADATHLDPHVSSNGVSNQITNEMYETLLTFDEDTNVVPLLAKEWSVSEDGKSYTFVLNEGIKFHDGEPFNAESVRAVYDRGLKDSSLTLQRTINAWEDVVVDSEYQVTIKLKEPNNTFINKITQFRIVSPKAMAMENASDYLAKNSAGTGPFVLSERVDGGYTKMVRNENYWQEGPSVDSLTFQVVPEDAARIAMLQTGEADVIFPVPTTDVSQIENDPSIIIDVAPATTYRYVTLNTEWALPDGRKPFADKRVRQAFNYAFDSEAYAKVVFNGYAKEPTSIFSDSIRFYAEQTPYKPDLEKAKALMKEAGFEDGFDVELIVDNTTIEQKGAVFVQQQLSQINVNVKVLPNESTANAEKTSAPLEDTTVQMWYVNWASGSYEADGSMRNILHGEKFPPEGYNTAFWNNEEFNQLLDDALKMTDDAQIAEAYAKAQAIAWEECPWIFLGNDNTINAYKTYVTGLQYKPGGTMVFRTVGLDHE</sequence>
<feature type="signal peptide" evidence="8">
    <location>
        <begin position="1"/>
        <end position="19"/>
    </location>
</feature>
<dbReference type="PROSITE" id="PS51257">
    <property type="entry name" value="PROKAR_LIPOPROTEIN"/>
    <property type="match status" value="1"/>
</dbReference>
<reference evidence="10 11" key="1">
    <citation type="submission" date="2020-08" db="EMBL/GenBank/DDBJ databases">
        <title>Genome public.</title>
        <authorList>
            <person name="Liu C."/>
            <person name="Sun Q."/>
        </authorList>
    </citation>
    <scope>NUCLEOTIDE SEQUENCE [LARGE SCALE GENOMIC DNA]</scope>
    <source>
        <strain evidence="10 11">BX10</strain>
    </source>
</reference>
<evidence type="ECO:0000256" key="4">
    <source>
        <dbReference type="ARBA" id="ARBA00017393"/>
    </source>
</evidence>
<evidence type="ECO:0000256" key="1">
    <source>
        <dbReference type="ARBA" id="ARBA00003489"/>
    </source>
</evidence>
<organism evidence="10 11">
    <name type="scientific">Enterocloster hominis</name>
    <name type="common">ex Liu et al. 2021</name>
    <dbReference type="NCBI Taxonomy" id="2763663"/>
    <lineage>
        <taxon>Bacteria</taxon>
        <taxon>Bacillati</taxon>
        <taxon>Bacillota</taxon>
        <taxon>Clostridia</taxon>
        <taxon>Lachnospirales</taxon>
        <taxon>Lachnospiraceae</taxon>
        <taxon>Enterocloster</taxon>
    </lineage>
</organism>
<dbReference type="PANTHER" id="PTHR30290">
    <property type="entry name" value="PERIPLASMIC BINDING COMPONENT OF ABC TRANSPORTER"/>
    <property type="match status" value="1"/>
</dbReference>
<dbReference type="PANTHER" id="PTHR30290:SF32">
    <property type="entry name" value="GLUTATHIONE-BINDING PROTEIN GSIB"/>
    <property type="match status" value="1"/>
</dbReference>
<evidence type="ECO:0000256" key="6">
    <source>
        <dbReference type="ARBA" id="ARBA00022729"/>
    </source>
</evidence>